<dbReference type="PANTHER" id="PTHR43798:SF31">
    <property type="entry name" value="AB HYDROLASE SUPERFAMILY PROTEIN YCLE"/>
    <property type="match status" value="1"/>
</dbReference>
<dbReference type="GO" id="GO:0016787">
    <property type="term" value="F:hydrolase activity"/>
    <property type="evidence" value="ECO:0007669"/>
    <property type="project" value="UniProtKB-KW"/>
</dbReference>
<evidence type="ECO:0000313" key="3">
    <source>
        <dbReference type="EMBL" id="KAF3801923.1"/>
    </source>
</evidence>
<dbReference type="InterPro" id="IPR029058">
    <property type="entry name" value="AB_hydrolase_fold"/>
</dbReference>
<name>A0A8H4CDR7_COLGL</name>
<feature type="domain" description="AB hydrolase-1" evidence="2">
    <location>
        <begin position="61"/>
        <end position="303"/>
    </location>
</feature>
<dbReference type="EMBL" id="WVTB01000066">
    <property type="protein sequence ID" value="KAF3801923.1"/>
    <property type="molecule type" value="Genomic_DNA"/>
</dbReference>
<gene>
    <name evidence="3" type="ORF">GCG54_00015145</name>
</gene>
<dbReference type="PANTHER" id="PTHR43798">
    <property type="entry name" value="MONOACYLGLYCEROL LIPASE"/>
    <property type="match status" value="1"/>
</dbReference>
<dbReference type="PRINTS" id="PR00111">
    <property type="entry name" value="ABHYDROLASE"/>
</dbReference>
<dbReference type="AlphaFoldDB" id="A0A8H4CDR7"/>
<reference evidence="3" key="2">
    <citation type="submission" date="2020-03" db="EMBL/GenBank/DDBJ databases">
        <authorList>
            <person name="Fu F.-F."/>
            <person name="Chen J."/>
        </authorList>
    </citation>
    <scope>NUCLEOTIDE SEQUENCE</scope>
    <source>
        <strain evidence="3">Lc1</strain>
    </source>
</reference>
<protein>
    <submittedName>
        <fullName evidence="3">Pimeloyl-[acyl-carrier protein] methyl ester esterase</fullName>
    </submittedName>
</protein>
<keyword evidence="1" id="KW-0378">Hydrolase</keyword>
<dbReference type="Proteomes" id="UP000613401">
    <property type="component" value="Unassembled WGS sequence"/>
</dbReference>
<keyword evidence="4" id="KW-1185">Reference proteome</keyword>
<organism evidence="3 4">
    <name type="scientific">Colletotrichum gloeosporioides</name>
    <name type="common">Anthracnose fungus</name>
    <name type="synonym">Glomerella cingulata</name>
    <dbReference type="NCBI Taxonomy" id="474922"/>
    <lineage>
        <taxon>Eukaryota</taxon>
        <taxon>Fungi</taxon>
        <taxon>Dikarya</taxon>
        <taxon>Ascomycota</taxon>
        <taxon>Pezizomycotina</taxon>
        <taxon>Sordariomycetes</taxon>
        <taxon>Hypocreomycetidae</taxon>
        <taxon>Glomerellales</taxon>
        <taxon>Glomerellaceae</taxon>
        <taxon>Colletotrichum</taxon>
        <taxon>Colletotrichum gloeosporioides species complex</taxon>
    </lineage>
</organism>
<dbReference type="InterPro" id="IPR050266">
    <property type="entry name" value="AB_hydrolase_sf"/>
</dbReference>
<evidence type="ECO:0000313" key="4">
    <source>
        <dbReference type="Proteomes" id="UP000613401"/>
    </source>
</evidence>
<dbReference type="GeneID" id="69022250"/>
<evidence type="ECO:0000256" key="1">
    <source>
        <dbReference type="ARBA" id="ARBA00022801"/>
    </source>
</evidence>
<reference evidence="3" key="1">
    <citation type="journal article" date="2020" name="Phytopathology">
        <title>Genome sequence and comparative analysis of Colletotrichum gloeosporioides isolated from Liriodendron leaves.</title>
        <authorList>
            <person name="Fu F.F."/>
            <person name="Hao Z."/>
            <person name="Wang P."/>
            <person name="Lu Y."/>
            <person name="Xue L.J."/>
            <person name="Wei G."/>
            <person name="Tian Y."/>
            <person name="Baishi H."/>
            <person name="Xu H."/>
            <person name="Shi J."/>
            <person name="Cheng T."/>
            <person name="Wang G."/>
            <person name="Yi Y."/>
            <person name="Chen J."/>
        </authorList>
    </citation>
    <scope>NUCLEOTIDE SEQUENCE</scope>
    <source>
        <strain evidence="3">Lc1</strain>
    </source>
</reference>
<dbReference type="GO" id="GO:0016020">
    <property type="term" value="C:membrane"/>
    <property type="evidence" value="ECO:0007669"/>
    <property type="project" value="TreeGrafter"/>
</dbReference>
<dbReference type="Gene3D" id="3.40.50.1820">
    <property type="entry name" value="alpha/beta hydrolase"/>
    <property type="match status" value="1"/>
</dbReference>
<comment type="caution">
    <text evidence="3">The sequence shown here is derived from an EMBL/GenBank/DDBJ whole genome shotgun (WGS) entry which is preliminary data.</text>
</comment>
<dbReference type="SUPFAM" id="SSF53474">
    <property type="entry name" value="alpha/beta-Hydrolases"/>
    <property type="match status" value="1"/>
</dbReference>
<proteinExistence type="predicted"/>
<dbReference type="RefSeq" id="XP_045261082.1">
    <property type="nucleotide sequence ID" value="XM_045414960.1"/>
</dbReference>
<sequence length="317" mass="34092">MRQFGPGRTQGWGLNFLGREIFAKIVAFTMTTSALTSCYITTSSGTKTHYLLAGDRSGPPLVCLHGLGGSTETFLRLLPVLPSSCNIALVDFQGFGKTPLADRTKKLTIAGHVADLHDLLASLQDSPHKKRKISKTIIIGHSLGAIVALHYAAQHPDTIAGLVLLGPGRAIGHIPAARHRMLDLAADVREKGILFGAEMAIKSNFYEDTPDRSADPVARDAVREIVAASDPEGYAQTCEALVDLEHADPDYAVIKCPAVFIAGDKDTISPAERSQELSKLLGGESWVEVAKSGHQPILEDLKAVEQAFTKLLEKVRI</sequence>
<dbReference type="InterPro" id="IPR000073">
    <property type="entry name" value="AB_hydrolase_1"/>
</dbReference>
<evidence type="ECO:0000259" key="2">
    <source>
        <dbReference type="Pfam" id="PF12697"/>
    </source>
</evidence>
<accession>A0A8H4CDR7</accession>
<dbReference type="Pfam" id="PF12697">
    <property type="entry name" value="Abhydrolase_6"/>
    <property type="match status" value="1"/>
</dbReference>